<feature type="transmembrane region" description="Helical" evidence="6">
    <location>
        <begin position="29"/>
        <end position="50"/>
    </location>
</feature>
<evidence type="ECO:0000256" key="1">
    <source>
        <dbReference type="ARBA" id="ARBA00004651"/>
    </source>
</evidence>
<feature type="transmembrane region" description="Helical" evidence="6">
    <location>
        <begin position="62"/>
        <end position="81"/>
    </location>
</feature>
<sequence length="400" mass="45026">MPFLLLPVLTAYLLPKEFGILSLVTMLQALLLPIVLVSFQGLVTIEYTRLTKEQFSKFITTILWLPVLGFIVVLPLLFIFRQQVAGLFNIPEFWVTASTVFVLLQALPTLMPTMFQARQQLIAYGVFKIGLTLLNILFSLYFVICLKNGWEGRMWGMLASFVVFNVISLFMLFREGLLNISFDKYYFNEAMKFGLPLVPHSLAGIMLAMADRLFLVNLASADAVGIYNVAYQIASAVMIVMSSINQAWVPNLYAQLNSSPSFEQKKKLVVQTYKIIALMCAGSLVFVAALPLVYHFFISANYHAGQGVAMLISAAFLLQGFYFMATNYIFYVKKTYLLSIMTLISAAIVMLLNYLLIPVFGIAGSAYSMVASWLILFALTWVLAHRVYPMPWRLGKQKVI</sequence>
<feature type="transmembrane region" description="Helical" evidence="6">
    <location>
        <begin position="122"/>
        <end position="142"/>
    </location>
</feature>
<feature type="transmembrane region" description="Helical" evidence="6">
    <location>
        <begin position="362"/>
        <end position="384"/>
    </location>
</feature>
<keyword evidence="5 6" id="KW-0472">Membrane</keyword>
<keyword evidence="8" id="KW-1185">Reference proteome</keyword>
<feature type="transmembrane region" description="Helical" evidence="6">
    <location>
        <begin position="93"/>
        <end position="110"/>
    </location>
</feature>
<dbReference type="InterPro" id="IPR002797">
    <property type="entry name" value="Polysacc_synth"/>
</dbReference>
<evidence type="ECO:0000313" key="7">
    <source>
        <dbReference type="EMBL" id="CDG81594.1"/>
    </source>
</evidence>
<dbReference type="Proteomes" id="UP000027604">
    <property type="component" value="Chromosome I"/>
</dbReference>
<dbReference type="HOGENOM" id="CLU_022017_7_1_4"/>
<organism evidence="7 8">
    <name type="scientific">Janthinobacterium agaricidamnosum NBRC 102515 = DSM 9628</name>
    <dbReference type="NCBI Taxonomy" id="1349767"/>
    <lineage>
        <taxon>Bacteria</taxon>
        <taxon>Pseudomonadati</taxon>
        <taxon>Pseudomonadota</taxon>
        <taxon>Betaproteobacteria</taxon>
        <taxon>Burkholderiales</taxon>
        <taxon>Oxalobacteraceae</taxon>
        <taxon>Janthinobacterium</taxon>
    </lineage>
</organism>
<evidence type="ECO:0000256" key="3">
    <source>
        <dbReference type="ARBA" id="ARBA00022692"/>
    </source>
</evidence>
<dbReference type="Pfam" id="PF01943">
    <property type="entry name" value="Polysacc_synt"/>
    <property type="match status" value="1"/>
</dbReference>
<dbReference type="STRING" id="1349767.GJA_938"/>
<keyword evidence="3 6" id="KW-0812">Transmembrane</keyword>
<evidence type="ECO:0000256" key="6">
    <source>
        <dbReference type="SAM" id="Phobius"/>
    </source>
</evidence>
<gene>
    <name evidence="7" type="ORF">GJA_938</name>
</gene>
<feature type="transmembrane region" description="Helical" evidence="6">
    <location>
        <begin position="304"/>
        <end position="324"/>
    </location>
</feature>
<dbReference type="InterPro" id="IPR050833">
    <property type="entry name" value="Poly_Biosynth_Transport"/>
</dbReference>
<dbReference type="KEGG" id="jag:GJA_938"/>
<dbReference type="PANTHER" id="PTHR30250">
    <property type="entry name" value="PST FAMILY PREDICTED COLANIC ACID TRANSPORTER"/>
    <property type="match status" value="1"/>
</dbReference>
<proteinExistence type="predicted"/>
<dbReference type="eggNOG" id="COG2244">
    <property type="taxonomic scope" value="Bacteria"/>
</dbReference>
<evidence type="ECO:0000256" key="2">
    <source>
        <dbReference type="ARBA" id="ARBA00022475"/>
    </source>
</evidence>
<name>W0UYG3_9BURK</name>
<feature type="transmembrane region" description="Helical" evidence="6">
    <location>
        <begin position="230"/>
        <end position="254"/>
    </location>
</feature>
<feature type="transmembrane region" description="Helical" evidence="6">
    <location>
        <begin position="336"/>
        <end position="356"/>
    </location>
</feature>
<dbReference type="AlphaFoldDB" id="W0UYG3"/>
<accession>W0UYG3</accession>
<evidence type="ECO:0000256" key="5">
    <source>
        <dbReference type="ARBA" id="ARBA00023136"/>
    </source>
</evidence>
<keyword evidence="4 6" id="KW-1133">Transmembrane helix</keyword>
<reference evidence="7 8" key="1">
    <citation type="journal article" date="2015" name="Genome Announc.">
        <title>Genome Sequence of Mushroom Soft-Rot Pathogen Janthinobacterium agaricidamnosum.</title>
        <authorList>
            <person name="Graupner K."/>
            <person name="Lackner G."/>
            <person name="Hertweck C."/>
        </authorList>
    </citation>
    <scope>NUCLEOTIDE SEQUENCE [LARGE SCALE GENOMIC DNA]</scope>
    <source>
        <strain evidence="8">NBRC 102515 / DSM 9628</strain>
    </source>
</reference>
<dbReference type="GO" id="GO:0005886">
    <property type="term" value="C:plasma membrane"/>
    <property type="evidence" value="ECO:0007669"/>
    <property type="project" value="UniProtKB-SubCell"/>
</dbReference>
<feature type="transmembrane region" description="Helical" evidence="6">
    <location>
        <begin position="275"/>
        <end position="298"/>
    </location>
</feature>
<feature type="transmembrane region" description="Helical" evidence="6">
    <location>
        <begin position="193"/>
        <end position="210"/>
    </location>
</feature>
<comment type="subcellular location">
    <subcellularLocation>
        <location evidence="1">Cell membrane</location>
        <topology evidence="1">Multi-pass membrane protein</topology>
    </subcellularLocation>
</comment>
<dbReference type="EMBL" id="HG322949">
    <property type="protein sequence ID" value="CDG81594.1"/>
    <property type="molecule type" value="Genomic_DNA"/>
</dbReference>
<dbReference type="PANTHER" id="PTHR30250:SF11">
    <property type="entry name" value="O-ANTIGEN TRANSPORTER-RELATED"/>
    <property type="match status" value="1"/>
</dbReference>
<feature type="transmembrane region" description="Helical" evidence="6">
    <location>
        <begin position="154"/>
        <end position="173"/>
    </location>
</feature>
<keyword evidence="2" id="KW-1003">Cell membrane</keyword>
<dbReference type="PATRIC" id="fig|1349767.4.peg.2674"/>
<evidence type="ECO:0000313" key="8">
    <source>
        <dbReference type="Proteomes" id="UP000027604"/>
    </source>
</evidence>
<evidence type="ECO:0000256" key="4">
    <source>
        <dbReference type="ARBA" id="ARBA00022989"/>
    </source>
</evidence>
<protein>
    <submittedName>
        <fullName evidence="7">Polysaccharide biosynthesis family protein</fullName>
    </submittedName>
</protein>